<evidence type="ECO:0000256" key="1">
    <source>
        <dbReference type="SAM" id="MobiDB-lite"/>
    </source>
</evidence>
<feature type="region of interest" description="Disordered" evidence="1">
    <location>
        <begin position="160"/>
        <end position="200"/>
    </location>
</feature>
<name>A0A1A9X2N8_9MUSC</name>
<reference evidence="2" key="2">
    <citation type="submission" date="2020-05" db="UniProtKB">
        <authorList>
            <consortium name="EnsemblMetazoa"/>
        </authorList>
    </citation>
    <scope>IDENTIFICATION</scope>
    <source>
        <strain evidence="2">IAEA</strain>
    </source>
</reference>
<feature type="compositionally biased region" description="Basic and acidic residues" evidence="1">
    <location>
        <begin position="160"/>
        <end position="170"/>
    </location>
</feature>
<keyword evidence="3" id="KW-1185">Reference proteome</keyword>
<proteinExistence type="predicted"/>
<dbReference type="Proteomes" id="UP000091820">
    <property type="component" value="Unassembled WGS sequence"/>
</dbReference>
<feature type="compositionally biased region" description="Low complexity" evidence="1">
    <location>
        <begin position="180"/>
        <end position="192"/>
    </location>
</feature>
<organism evidence="2 3">
    <name type="scientific">Glossina brevipalpis</name>
    <dbReference type="NCBI Taxonomy" id="37001"/>
    <lineage>
        <taxon>Eukaryota</taxon>
        <taxon>Metazoa</taxon>
        <taxon>Ecdysozoa</taxon>
        <taxon>Arthropoda</taxon>
        <taxon>Hexapoda</taxon>
        <taxon>Insecta</taxon>
        <taxon>Pterygota</taxon>
        <taxon>Neoptera</taxon>
        <taxon>Endopterygota</taxon>
        <taxon>Diptera</taxon>
        <taxon>Brachycera</taxon>
        <taxon>Muscomorpha</taxon>
        <taxon>Hippoboscoidea</taxon>
        <taxon>Glossinidae</taxon>
        <taxon>Glossina</taxon>
    </lineage>
</organism>
<dbReference type="AlphaFoldDB" id="A0A1A9X2N8"/>
<accession>A0A1A9X2N8</accession>
<dbReference type="VEuPathDB" id="VectorBase:GBRI042117"/>
<evidence type="ECO:0000313" key="2">
    <source>
        <dbReference type="EnsemblMetazoa" id="GBRI042117-PA"/>
    </source>
</evidence>
<reference evidence="3" key="1">
    <citation type="submission" date="2014-03" db="EMBL/GenBank/DDBJ databases">
        <authorList>
            <person name="Aksoy S."/>
            <person name="Warren W."/>
            <person name="Wilson R.K."/>
        </authorList>
    </citation>
    <scope>NUCLEOTIDE SEQUENCE [LARGE SCALE GENOMIC DNA]</scope>
    <source>
        <strain evidence="3">IAEA</strain>
    </source>
</reference>
<sequence>MFIKLMPAIKLFELPPNKTILESDNFEPENGGQLIYAHPKVQDLAIKLTPSLNRKSLYIQPSKINIAPNAGKDTDTDIVAGRLSSTATVHIMIPEVEKSILQDIDQQALPPVALLSVDLVDLNSPNPLNIMSSPDTSLVPSVLQTQFMDKVDPVKSNNEKLKHATKKADGDSLMDSPIPLNLSSKNRSSNNVKNDRNPSKVTDDIAASQVTQQWYRHRRLSVLFKLLTCTGATTYLLHGRRCMVIMDTNYVPDRTYHPFDK</sequence>
<evidence type="ECO:0000313" key="3">
    <source>
        <dbReference type="Proteomes" id="UP000091820"/>
    </source>
</evidence>
<dbReference type="EnsemblMetazoa" id="GBRI042117-RA">
    <property type="protein sequence ID" value="GBRI042117-PA"/>
    <property type="gene ID" value="GBRI042117"/>
</dbReference>
<protein>
    <submittedName>
        <fullName evidence="2">Uncharacterized protein</fullName>
    </submittedName>
</protein>